<feature type="non-terminal residue" evidence="6">
    <location>
        <position position="107"/>
    </location>
</feature>
<dbReference type="GO" id="GO:0034993">
    <property type="term" value="C:meiotic nuclear membrane microtubule tethering complex"/>
    <property type="evidence" value="ECO:0007669"/>
    <property type="project" value="TreeGrafter"/>
</dbReference>
<proteinExistence type="predicted"/>
<dbReference type="GO" id="GO:0005637">
    <property type="term" value="C:nuclear inner membrane"/>
    <property type="evidence" value="ECO:0007669"/>
    <property type="project" value="UniProtKB-SubCell"/>
</dbReference>
<dbReference type="Proteomes" id="UP000533954">
    <property type="component" value="Unassembled WGS sequence"/>
</dbReference>
<evidence type="ECO:0000256" key="3">
    <source>
        <dbReference type="ARBA" id="ARBA00022989"/>
    </source>
</evidence>
<evidence type="ECO:0000256" key="4">
    <source>
        <dbReference type="ARBA" id="ARBA00023136"/>
    </source>
</evidence>
<feature type="non-terminal residue" evidence="6">
    <location>
        <position position="1"/>
    </location>
</feature>
<keyword evidence="2" id="KW-0812">Transmembrane</keyword>
<evidence type="ECO:0000256" key="1">
    <source>
        <dbReference type="ARBA" id="ARBA00004540"/>
    </source>
</evidence>
<reference evidence="6 7" key="1">
    <citation type="submission" date="2019-09" db="EMBL/GenBank/DDBJ databases">
        <title>Bird 10,000 Genomes (B10K) Project - Family phase.</title>
        <authorList>
            <person name="Zhang G."/>
        </authorList>
    </citation>
    <scope>NUCLEOTIDE SEQUENCE [LARGE SCALE GENOMIC DNA]</scope>
    <source>
        <strain evidence="6">B10K-LSUMZ-16893</strain>
    </source>
</reference>
<dbReference type="InterPro" id="IPR045119">
    <property type="entry name" value="SUN1-5"/>
</dbReference>
<feature type="domain" description="SUN" evidence="5">
    <location>
        <begin position="1"/>
        <end position="107"/>
    </location>
</feature>
<dbReference type="Pfam" id="PF07738">
    <property type="entry name" value="Sad1_UNC"/>
    <property type="match status" value="1"/>
</dbReference>
<accession>A0A7K7VI42</accession>
<dbReference type="PANTHER" id="PTHR12911">
    <property type="entry name" value="SAD1/UNC-84-LIKE PROTEIN-RELATED"/>
    <property type="match status" value="1"/>
</dbReference>
<keyword evidence="3" id="KW-1133">Transmembrane helix</keyword>
<dbReference type="OrthoDB" id="342281at2759"/>
<dbReference type="EMBL" id="VZSX01000156">
    <property type="protein sequence ID" value="NXA41090.1"/>
    <property type="molecule type" value="Genomic_DNA"/>
</dbReference>
<evidence type="ECO:0000313" key="6">
    <source>
        <dbReference type="EMBL" id="NXA41090.1"/>
    </source>
</evidence>
<protein>
    <submittedName>
        <fullName evidence="6">SUN3 protein</fullName>
    </submittedName>
</protein>
<evidence type="ECO:0000256" key="2">
    <source>
        <dbReference type="ARBA" id="ARBA00022692"/>
    </source>
</evidence>
<gene>
    <name evidence="6" type="primary">Sun3_1</name>
    <name evidence="6" type="ORF">EUDELE_R12605</name>
</gene>
<evidence type="ECO:0000259" key="5">
    <source>
        <dbReference type="PROSITE" id="PS51469"/>
    </source>
</evidence>
<keyword evidence="7" id="KW-1185">Reference proteome</keyword>
<dbReference type="PROSITE" id="PS51469">
    <property type="entry name" value="SUN"/>
    <property type="match status" value="1"/>
</dbReference>
<keyword evidence="4" id="KW-0472">Membrane</keyword>
<dbReference type="PANTHER" id="PTHR12911:SF24">
    <property type="entry name" value="SUN DOMAIN-CONTAINING PROTEIN 3"/>
    <property type="match status" value="1"/>
</dbReference>
<comment type="subcellular location">
    <subcellularLocation>
        <location evidence="1">Nucleus inner membrane</location>
    </subcellularLocation>
</comment>
<name>A0A7K7VI42_EUDEL</name>
<sequence length="107" mass="11757">FAVAFRLQPDVYPGHCWSFLGSHGQVVIKLPARIRPTALTMQHIFKNGSPSGSISSAPRDFNVSGVDAGGEEEALLGTFMYDMDREGMQTFSLKPQEVQVGETRRAE</sequence>
<organism evidence="6 7">
    <name type="scientific">Eudromia elegans</name>
    <name type="common">Elegant crested-tinamou</name>
    <dbReference type="NCBI Taxonomy" id="8805"/>
    <lineage>
        <taxon>Eukaryota</taxon>
        <taxon>Metazoa</taxon>
        <taxon>Chordata</taxon>
        <taxon>Craniata</taxon>
        <taxon>Vertebrata</taxon>
        <taxon>Euteleostomi</taxon>
        <taxon>Archelosauria</taxon>
        <taxon>Archosauria</taxon>
        <taxon>Dinosauria</taxon>
        <taxon>Saurischia</taxon>
        <taxon>Theropoda</taxon>
        <taxon>Coelurosauria</taxon>
        <taxon>Aves</taxon>
        <taxon>Palaeognathae</taxon>
        <taxon>Tinamiformes</taxon>
        <taxon>Tinamidae</taxon>
        <taxon>Eudromia</taxon>
    </lineage>
</organism>
<evidence type="ECO:0000313" key="7">
    <source>
        <dbReference type="Proteomes" id="UP000533954"/>
    </source>
</evidence>
<dbReference type="GO" id="GO:0043495">
    <property type="term" value="F:protein-membrane adaptor activity"/>
    <property type="evidence" value="ECO:0007669"/>
    <property type="project" value="TreeGrafter"/>
</dbReference>
<dbReference type="InterPro" id="IPR012919">
    <property type="entry name" value="SUN_dom"/>
</dbReference>
<comment type="caution">
    <text evidence="6">The sequence shown here is derived from an EMBL/GenBank/DDBJ whole genome shotgun (WGS) entry which is preliminary data.</text>
</comment>
<dbReference type="AlphaFoldDB" id="A0A7K7VI42"/>
<dbReference type="Gene3D" id="2.60.120.260">
    <property type="entry name" value="Galactose-binding domain-like"/>
    <property type="match status" value="1"/>
</dbReference>